<dbReference type="Ensembl" id="ENSANIT00000021107.1">
    <property type="protein sequence ID" value="ENSANIP00000020427.1"/>
    <property type="gene ID" value="ENSANIG00000013888.1"/>
</dbReference>
<proteinExistence type="inferred from homology"/>
<evidence type="ECO:0000256" key="5">
    <source>
        <dbReference type="ARBA" id="ARBA00036267"/>
    </source>
</evidence>
<dbReference type="AlphaFoldDB" id="A0A8B9NCM2"/>
<protein>
    <recommendedName>
        <fullName evidence="6">Diphthamide biosynthesis protein 3</fullName>
    </recommendedName>
    <alternativeName>
        <fullName evidence="7">CSL-type zinc finger-containing protein 2</fullName>
    </alternativeName>
</protein>
<feature type="transmembrane region" description="Helical" evidence="10">
    <location>
        <begin position="113"/>
        <end position="139"/>
    </location>
</feature>
<evidence type="ECO:0000256" key="4">
    <source>
        <dbReference type="ARBA" id="ARBA00024032"/>
    </source>
</evidence>
<evidence type="ECO:0000259" key="11">
    <source>
        <dbReference type="PROSITE" id="PS51074"/>
    </source>
</evidence>
<comment type="similarity">
    <text evidence="4">Belongs to the DPH3 family.</text>
</comment>
<organism evidence="12 13">
    <name type="scientific">Accipiter nisus</name>
    <name type="common">Eurasian sparrowhawk</name>
    <dbReference type="NCBI Taxonomy" id="211598"/>
    <lineage>
        <taxon>Eukaryota</taxon>
        <taxon>Metazoa</taxon>
        <taxon>Chordata</taxon>
        <taxon>Craniata</taxon>
        <taxon>Vertebrata</taxon>
        <taxon>Euteleostomi</taxon>
        <taxon>Archelosauria</taxon>
        <taxon>Archosauria</taxon>
        <taxon>Dinosauria</taxon>
        <taxon>Saurischia</taxon>
        <taxon>Theropoda</taxon>
        <taxon>Coelurosauria</taxon>
        <taxon>Aves</taxon>
        <taxon>Neognathae</taxon>
        <taxon>Neoaves</taxon>
        <taxon>Telluraves</taxon>
        <taxon>Accipitrimorphae</taxon>
        <taxon>Accipitriformes</taxon>
        <taxon>Accipitridae</taxon>
        <taxon>Accipitrinae</taxon>
        <taxon>Accipiter</taxon>
    </lineage>
</organism>
<evidence type="ECO:0000313" key="12">
    <source>
        <dbReference type="Ensembl" id="ENSANIP00000020427.1"/>
    </source>
</evidence>
<dbReference type="SUPFAM" id="SSF144217">
    <property type="entry name" value="CSL zinc finger"/>
    <property type="match status" value="1"/>
</dbReference>
<reference evidence="12" key="2">
    <citation type="submission" date="2025-09" db="UniProtKB">
        <authorList>
            <consortium name="Ensembl"/>
        </authorList>
    </citation>
    <scope>IDENTIFICATION</scope>
</reference>
<keyword evidence="10" id="KW-0812">Transmembrane</keyword>
<feature type="domain" description="DPH-type MB" evidence="11">
    <location>
        <begin position="4"/>
        <end position="60"/>
    </location>
</feature>
<dbReference type="Gene3D" id="3.10.660.10">
    <property type="entry name" value="DPH Zinc finger"/>
    <property type="match status" value="1"/>
</dbReference>
<evidence type="ECO:0000256" key="1">
    <source>
        <dbReference type="ARBA" id="ARBA00005156"/>
    </source>
</evidence>
<evidence type="ECO:0000256" key="7">
    <source>
        <dbReference type="ARBA" id="ARBA00041904"/>
    </source>
</evidence>
<keyword evidence="13" id="KW-1185">Reference proteome</keyword>
<dbReference type="Pfam" id="PF05207">
    <property type="entry name" value="Zn_ribbon_CSL"/>
    <property type="match status" value="1"/>
</dbReference>
<dbReference type="GO" id="GO:0046872">
    <property type="term" value="F:metal ion binding"/>
    <property type="evidence" value="ECO:0007669"/>
    <property type="project" value="UniProtKB-KW"/>
</dbReference>
<keyword evidence="3" id="KW-0408">Iron</keyword>
<keyword evidence="2" id="KW-0479">Metal-binding</keyword>
<dbReference type="GO" id="GO:0017183">
    <property type="term" value="P:protein histidyl modification to diphthamide"/>
    <property type="evidence" value="ECO:0007669"/>
    <property type="project" value="InterPro"/>
</dbReference>
<comment type="catalytic activity">
    <reaction evidence="9">
        <text>2 [3Fe-4S](0)-[protein] + 2 Fe(2+)-[Dph3] + NADH = 2 [4Fe-4S](1+)-[protein] + 2 [Dph3] + NAD(+) + H(+)</text>
        <dbReference type="Rhea" id="RHEA:71239"/>
        <dbReference type="Rhea" id="RHEA-COMP:17997"/>
        <dbReference type="Rhea" id="RHEA-COMP:17998"/>
        <dbReference type="Rhea" id="RHEA-COMP:18001"/>
        <dbReference type="Rhea" id="RHEA-COMP:18002"/>
        <dbReference type="ChEBI" id="CHEBI:15378"/>
        <dbReference type="ChEBI" id="CHEBI:29033"/>
        <dbReference type="ChEBI" id="CHEBI:33723"/>
        <dbReference type="ChEBI" id="CHEBI:47402"/>
        <dbReference type="ChEBI" id="CHEBI:57540"/>
        <dbReference type="ChEBI" id="CHEBI:57945"/>
        <dbReference type="ChEBI" id="CHEBI:83228"/>
    </reaction>
</comment>
<dbReference type="InterPro" id="IPR036671">
    <property type="entry name" value="DPH_MB_sf"/>
</dbReference>
<keyword evidence="10" id="KW-1133">Transmembrane helix</keyword>
<dbReference type="PANTHER" id="PTHR21454">
    <property type="entry name" value="DPH3 HOMOLOG-RELATED"/>
    <property type="match status" value="1"/>
</dbReference>
<evidence type="ECO:0000256" key="10">
    <source>
        <dbReference type="SAM" id="Phobius"/>
    </source>
</evidence>
<accession>A0A8B9NCM2</accession>
<sequence length="171" mass="18758">MSVFHDEVEIEDFEYDEETETYSYPCPCGDRFLITREDLENGEDVATCPSCSLILRVIYDQVGGEEGAVGHGCGLLPPAPGRPSRVPVRHPRRRARWQLLKAPGERGIGLRGLVVLLLVTTAPASILVFLVSFCGRVWALKRVGLLSMGWNTGKAISLVLRSIYDSSGPVS</sequence>
<keyword evidence="10" id="KW-0472">Membrane</keyword>
<name>A0A8B9NCM2_9AVES</name>
<reference evidence="12" key="1">
    <citation type="submission" date="2025-08" db="UniProtKB">
        <authorList>
            <consortium name="Ensembl"/>
        </authorList>
    </citation>
    <scope>IDENTIFICATION</scope>
</reference>
<comment type="subunit">
    <text evidence="8">Component of the 2-(3-amino-3-carboxypropyl)histidine synthase complex composed of DPH1, DPH2, DPH3 and a NADH-dependent reductase. Interacts with SERGEF.</text>
</comment>
<evidence type="ECO:0000256" key="6">
    <source>
        <dbReference type="ARBA" id="ARBA00041070"/>
    </source>
</evidence>
<dbReference type="PROSITE" id="PS51074">
    <property type="entry name" value="DPH_MB"/>
    <property type="match status" value="1"/>
</dbReference>
<dbReference type="PANTHER" id="PTHR21454:SF31">
    <property type="entry name" value="DIPHTHAMIDE BIOSYNTHESIS PROTEIN 3"/>
    <property type="match status" value="1"/>
</dbReference>
<comment type="catalytic activity">
    <reaction evidence="5">
        <text>[3Fe-4S](1+)-[protein] + Fe(2+)-[Dph3] = [3Fe-4S](0)-[protein] + Fe(3+)-[Dph3]</text>
        <dbReference type="Rhea" id="RHEA:71235"/>
        <dbReference type="Rhea" id="RHEA-COMP:17996"/>
        <dbReference type="Rhea" id="RHEA-COMP:17997"/>
        <dbReference type="Rhea" id="RHEA-COMP:18002"/>
        <dbReference type="Rhea" id="RHEA-COMP:18003"/>
        <dbReference type="ChEBI" id="CHEBI:29033"/>
        <dbReference type="ChEBI" id="CHEBI:29034"/>
        <dbReference type="ChEBI" id="CHEBI:33751"/>
        <dbReference type="ChEBI" id="CHEBI:47402"/>
        <dbReference type="ChEBI" id="CHEBI:83228"/>
    </reaction>
</comment>
<dbReference type="InterPro" id="IPR044248">
    <property type="entry name" value="DPH3/4-like"/>
</dbReference>
<dbReference type="Proteomes" id="UP000694541">
    <property type="component" value="Unplaced"/>
</dbReference>
<evidence type="ECO:0000256" key="8">
    <source>
        <dbReference type="ARBA" id="ARBA00046426"/>
    </source>
</evidence>
<evidence type="ECO:0000256" key="3">
    <source>
        <dbReference type="ARBA" id="ARBA00023004"/>
    </source>
</evidence>
<dbReference type="InterPro" id="IPR007872">
    <property type="entry name" value="DPH_MB_dom"/>
</dbReference>
<evidence type="ECO:0000313" key="13">
    <source>
        <dbReference type="Proteomes" id="UP000694541"/>
    </source>
</evidence>
<dbReference type="FunFam" id="3.10.660.10:FF:000001">
    <property type="entry name" value="Diphthamide biosynthesis 3"/>
    <property type="match status" value="1"/>
</dbReference>
<comment type="pathway">
    <text evidence="1">Protein modification; peptidyl-diphthamide biosynthesis.</text>
</comment>
<evidence type="ECO:0000256" key="9">
    <source>
        <dbReference type="ARBA" id="ARBA00048125"/>
    </source>
</evidence>
<evidence type="ECO:0000256" key="2">
    <source>
        <dbReference type="ARBA" id="ARBA00022723"/>
    </source>
</evidence>